<evidence type="ECO:0000313" key="8">
    <source>
        <dbReference type="Proteomes" id="UP001626549"/>
    </source>
</evidence>
<keyword evidence="2 6" id="KW-1003">Cell membrane</keyword>
<gene>
    <name evidence="6" type="primary">dabA</name>
    <name evidence="7" type="ORF">R0137_09485</name>
</gene>
<dbReference type="Proteomes" id="UP001626549">
    <property type="component" value="Chromosome"/>
</dbReference>
<feature type="binding site" evidence="6">
    <location>
        <position position="550"/>
    </location>
    <ligand>
        <name>Zn(2+)</name>
        <dbReference type="ChEBI" id="CHEBI:29105"/>
    </ligand>
</feature>
<comment type="similarity">
    <text evidence="6">Belongs to the inorganic carbon transporter (TC 9.A.2) DabA family.</text>
</comment>
<comment type="function">
    <text evidence="6">Part of an energy-coupled inorganic carbon pump.</text>
</comment>
<dbReference type="PANTHER" id="PTHR38344:SF1">
    <property type="entry name" value="INORGANIC CARBON TRANSPORTER SUBUNIT DABA-RELATED"/>
    <property type="match status" value="1"/>
</dbReference>
<keyword evidence="3 6" id="KW-0479">Metal-binding</keyword>
<dbReference type="HAMAP" id="MF_01871">
    <property type="entry name" value="DabA"/>
    <property type="match status" value="1"/>
</dbReference>
<dbReference type="EMBL" id="CP136865">
    <property type="protein sequence ID" value="WOJ95487.1"/>
    <property type="molecule type" value="Genomic_DNA"/>
</dbReference>
<feature type="binding site" evidence="6">
    <location>
        <position position="355"/>
    </location>
    <ligand>
        <name>Zn(2+)</name>
        <dbReference type="ChEBI" id="CHEBI:29105"/>
    </ligand>
</feature>
<evidence type="ECO:0000313" key="7">
    <source>
        <dbReference type="EMBL" id="WOJ95487.1"/>
    </source>
</evidence>
<evidence type="ECO:0000256" key="2">
    <source>
        <dbReference type="ARBA" id="ARBA00022475"/>
    </source>
</evidence>
<evidence type="ECO:0000256" key="6">
    <source>
        <dbReference type="HAMAP-Rule" id="MF_01871"/>
    </source>
</evidence>
<feature type="binding site" evidence="6">
    <location>
        <position position="535"/>
    </location>
    <ligand>
        <name>Zn(2+)</name>
        <dbReference type="ChEBI" id="CHEBI:29105"/>
    </ligand>
</feature>
<keyword evidence="5 6" id="KW-0472">Membrane</keyword>
<keyword evidence="1 6" id="KW-0813">Transport</keyword>
<dbReference type="RefSeq" id="WP_407326185.1">
    <property type="nucleotide sequence ID" value="NZ_CP136865.1"/>
</dbReference>
<comment type="subunit">
    <text evidence="6">Forms a complex with DabB.</text>
</comment>
<sequence>MTTRKTATVTRLHSNRSPESSVIREALSKSVKRIAPLWSLEHFVAVNPFLGFTDEPFDRAARRVSLACDAQLLMPRAFYREALRSGRMLTSDIESTLQQSSHAAETGLKTVMDALQKERDLDSRKALISCADVAQQISGHDWPATIVERVSHWASGYFDAGQASWPSPFRDLRPYEAWRREVAIDCSDTVMGLAEAQAIFAELPDTPEDVCEHVLQKLGVPEELLDLYLHRLLSSIGGWVAYARYQSWGQELAGESPKWVVDLLAIRLCWELVLLKELSTDGSEMAWRRALQLQRANADLMRSLSVDEAVDQVLQEAFEYAWQRQAIGALANSQAQETTDGASARPSAQAVFCIDVRSEVLRRAIEAAGEDVETLGFAGFFGLPIEYQPLAGEGGEAHCPVLLSPAIAVQESLRGQSLEMTNRLSRRIRLRRHLSNGWRAFKNSAVSCFVFVESYGLAYAFKLAAHTLGISRPEPHPAHRGLPPNLARELGPQLTPVDGIGGGIGIESQIDFAQSMLKGMSLTEGFARVVMLAGHGSCTTNNAHATGLDCGACGGQTGEASARLAAMILNNPPVRKGLKERDIDVPEDTVFVAALHNTTTDVVELFDLDAVPVSHAKDISELQSQLLEAGEQAREERSKLLAFAPGTDLLKAVNAKSRDWSEVRPEWGLAGCAGFIAAPRSITRSIDLQGQAFLHSYDYRQDPDFSILELIMTAPMVVASWISLQYYGSTVDNKVFGSGNKTLHNVVGGSLGVLEGNGGDLRVGLPMQSVHNGEKFIHEPRRLSVFLAAPISAINRILEKHPQLRQLADNGWLHLFAVYDEGKVVARYTGELQWASAKLDDASMVAAES</sequence>
<protein>
    <recommendedName>
        <fullName evidence="6">Probable inorganic carbon transporter subunit DabA</fullName>
    </recommendedName>
</protein>
<dbReference type="PANTHER" id="PTHR38344">
    <property type="entry name" value="UPF0753 PROTEIN AQ_863"/>
    <property type="match status" value="1"/>
</dbReference>
<keyword evidence="4 6" id="KW-0862">Zinc</keyword>
<comment type="cofactor">
    <cofactor evidence="6">
        <name>Zn(2+)</name>
        <dbReference type="ChEBI" id="CHEBI:29105"/>
    </cofactor>
</comment>
<dbReference type="InterPro" id="IPR018752">
    <property type="entry name" value="DabA"/>
</dbReference>
<comment type="subcellular location">
    <subcellularLocation>
        <location evidence="6">Cell membrane</location>
        <topology evidence="6">Peripheral membrane protein</topology>
    </subcellularLocation>
</comment>
<evidence type="ECO:0000256" key="5">
    <source>
        <dbReference type="ARBA" id="ARBA00023136"/>
    </source>
</evidence>
<accession>A0ABZ0I7J6</accession>
<keyword evidence="8" id="KW-1185">Reference proteome</keyword>
<reference evidence="7 8" key="1">
    <citation type="submission" date="2023-10" db="EMBL/GenBank/DDBJ databases">
        <title>Two novel species belonging to the OM43/NOR5 clade.</title>
        <authorList>
            <person name="Park M."/>
        </authorList>
    </citation>
    <scope>NUCLEOTIDE SEQUENCE [LARGE SCALE GENOMIC DNA]</scope>
    <source>
        <strain evidence="7 8">IMCC45268</strain>
    </source>
</reference>
<feature type="binding site" evidence="6">
    <location>
        <position position="353"/>
    </location>
    <ligand>
        <name>Zn(2+)</name>
        <dbReference type="ChEBI" id="CHEBI:29105"/>
    </ligand>
</feature>
<evidence type="ECO:0000256" key="3">
    <source>
        <dbReference type="ARBA" id="ARBA00022723"/>
    </source>
</evidence>
<evidence type="ECO:0000256" key="4">
    <source>
        <dbReference type="ARBA" id="ARBA00022833"/>
    </source>
</evidence>
<dbReference type="Pfam" id="PF10070">
    <property type="entry name" value="DabA"/>
    <property type="match status" value="1"/>
</dbReference>
<evidence type="ECO:0000256" key="1">
    <source>
        <dbReference type="ARBA" id="ARBA00022448"/>
    </source>
</evidence>
<name>A0ABZ0I7J6_9GAMM</name>
<proteinExistence type="inferred from homology"/>
<organism evidence="7 8">
    <name type="scientific">Congregibacter brevis</name>
    <dbReference type="NCBI Taxonomy" id="3081201"/>
    <lineage>
        <taxon>Bacteria</taxon>
        <taxon>Pseudomonadati</taxon>
        <taxon>Pseudomonadota</taxon>
        <taxon>Gammaproteobacteria</taxon>
        <taxon>Cellvibrionales</taxon>
        <taxon>Halieaceae</taxon>
        <taxon>Congregibacter</taxon>
    </lineage>
</organism>